<proteinExistence type="predicted"/>
<organism evidence="1 2">
    <name type="scientific">Photobacterium damselae</name>
    <dbReference type="NCBI Taxonomy" id="38293"/>
    <lineage>
        <taxon>Bacteria</taxon>
        <taxon>Pseudomonadati</taxon>
        <taxon>Pseudomonadota</taxon>
        <taxon>Gammaproteobacteria</taxon>
        <taxon>Vibrionales</taxon>
        <taxon>Vibrionaceae</taxon>
        <taxon>Photobacterium</taxon>
    </lineage>
</organism>
<dbReference type="GO" id="GO:0006355">
    <property type="term" value="P:regulation of DNA-templated transcription"/>
    <property type="evidence" value="ECO:0007669"/>
    <property type="project" value="InterPro"/>
</dbReference>
<reference evidence="1 2" key="1">
    <citation type="submission" date="2018-06" db="EMBL/GenBank/DDBJ databases">
        <authorList>
            <consortium name="Pathogen Informatics"/>
            <person name="Doyle S."/>
        </authorList>
    </citation>
    <scope>NUCLEOTIDE SEQUENCE [LARGE SCALE GENOMIC DNA]</scope>
    <source>
        <strain evidence="1 2">NCTC11647</strain>
    </source>
</reference>
<dbReference type="InterPro" id="IPR036388">
    <property type="entry name" value="WH-like_DNA-bd_sf"/>
</dbReference>
<dbReference type="EMBL" id="UATL01000001">
    <property type="protein sequence ID" value="SPY28311.1"/>
    <property type="molecule type" value="Genomic_DNA"/>
</dbReference>
<evidence type="ECO:0000313" key="1">
    <source>
        <dbReference type="EMBL" id="SPY28311.1"/>
    </source>
</evidence>
<dbReference type="Gene3D" id="1.10.10.10">
    <property type="entry name" value="Winged helix-like DNA-binding domain superfamily/Winged helix DNA-binding domain"/>
    <property type="match status" value="1"/>
</dbReference>
<sequence>MVAKIKTKSFCFGGVRFIPENRQITWDKDKSCFLSEHENRLLCTLCSCAGEVVSIQTLYQKTFIEIDPFEDCDQQYDLNLLLMALSKKLNYRGQMLIPIHVIPSFGYRVPLPHRKPQSTHNPILQKAFPLTQNESDTVSCINLVKFCQQHKKPVLISVFLLILFVLFTKII</sequence>
<dbReference type="OrthoDB" id="5828895at2"/>
<dbReference type="Proteomes" id="UP000251647">
    <property type="component" value="Unassembled WGS sequence"/>
</dbReference>
<evidence type="ECO:0008006" key="3">
    <source>
        <dbReference type="Google" id="ProtNLM"/>
    </source>
</evidence>
<dbReference type="SUPFAM" id="SSF46894">
    <property type="entry name" value="C-terminal effector domain of the bipartite response regulators"/>
    <property type="match status" value="1"/>
</dbReference>
<protein>
    <recommendedName>
        <fullName evidence="3">OmpR/PhoB-type domain-containing protein</fullName>
    </recommendedName>
</protein>
<dbReference type="RefSeq" id="WP_005299232.1">
    <property type="nucleotide sequence ID" value="NZ_PYOG01000030.1"/>
</dbReference>
<accession>A0A2T3QBK8</accession>
<dbReference type="AlphaFoldDB" id="A0A2T3QBK8"/>
<dbReference type="GO" id="GO:0003677">
    <property type="term" value="F:DNA binding"/>
    <property type="evidence" value="ECO:0007669"/>
    <property type="project" value="InterPro"/>
</dbReference>
<dbReference type="InterPro" id="IPR016032">
    <property type="entry name" value="Sig_transdc_resp-reg_C-effctor"/>
</dbReference>
<name>A0A2T3QBK8_PHODM</name>
<gene>
    <name evidence="1" type="ORF">NCTC11647_01400</name>
</gene>
<evidence type="ECO:0000313" key="2">
    <source>
        <dbReference type="Proteomes" id="UP000251647"/>
    </source>
</evidence>